<reference evidence="3 4" key="1">
    <citation type="submission" date="2020-08" db="EMBL/GenBank/DDBJ databases">
        <title>Genomic Encyclopedia of Type Strains, Phase IV (KMG-IV): sequencing the most valuable type-strain genomes for metagenomic binning, comparative biology and taxonomic classification.</title>
        <authorList>
            <person name="Goeker M."/>
        </authorList>
    </citation>
    <scope>NUCLEOTIDE SEQUENCE [LARGE SCALE GENOMIC DNA]</scope>
    <source>
        <strain evidence="3 4">DSM 44197</strain>
    </source>
</reference>
<dbReference type="GO" id="GO:0071770">
    <property type="term" value="P:DIM/DIP cell wall layer assembly"/>
    <property type="evidence" value="ECO:0007669"/>
    <property type="project" value="TreeGrafter"/>
</dbReference>
<dbReference type="PANTHER" id="PTHR40048">
    <property type="entry name" value="RHAMNOSYL O-METHYLTRANSFERASE"/>
    <property type="match status" value="1"/>
</dbReference>
<keyword evidence="4" id="KW-1185">Reference proteome</keyword>
<comment type="caution">
    <text evidence="3">The sequence shown here is derived from an EMBL/GenBank/DDBJ whole genome shotgun (WGS) entry which is preliminary data.</text>
</comment>
<evidence type="ECO:0000256" key="2">
    <source>
        <dbReference type="ARBA" id="ARBA00022679"/>
    </source>
</evidence>
<dbReference type="GO" id="GO:0008168">
    <property type="term" value="F:methyltransferase activity"/>
    <property type="evidence" value="ECO:0007669"/>
    <property type="project" value="UniProtKB-KW"/>
</dbReference>
<dbReference type="Pfam" id="PF13578">
    <property type="entry name" value="Methyltransf_24"/>
    <property type="match status" value="1"/>
</dbReference>
<keyword evidence="1 3" id="KW-0489">Methyltransferase</keyword>
<dbReference type="PANTHER" id="PTHR40048:SF1">
    <property type="entry name" value="RHAMNOSYL O-METHYLTRANSFERASE"/>
    <property type="match status" value="1"/>
</dbReference>
<organism evidence="3 4">
    <name type="scientific">Actinomadura namibiensis</name>
    <dbReference type="NCBI Taxonomy" id="182080"/>
    <lineage>
        <taxon>Bacteria</taxon>
        <taxon>Bacillati</taxon>
        <taxon>Actinomycetota</taxon>
        <taxon>Actinomycetes</taxon>
        <taxon>Streptosporangiales</taxon>
        <taxon>Thermomonosporaceae</taxon>
        <taxon>Actinomadura</taxon>
    </lineage>
</organism>
<dbReference type="GO" id="GO:0005886">
    <property type="term" value="C:plasma membrane"/>
    <property type="evidence" value="ECO:0007669"/>
    <property type="project" value="TreeGrafter"/>
</dbReference>
<evidence type="ECO:0000313" key="4">
    <source>
        <dbReference type="Proteomes" id="UP000572680"/>
    </source>
</evidence>
<accession>A0A7W3QJJ7</accession>
<evidence type="ECO:0000256" key="1">
    <source>
        <dbReference type="ARBA" id="ARBA00022603"/>
    </source>
</evidence>
<dbReference type="AlphaFoldDB" id="A0A7W3QJJ7"/>
<name>A0A7W3QJJ7_ACTNM</name>
<dbReference type="EMBL" id="JACJIA010000001">
    <property type="protein sequence ID" value="MBA8949018.1"/>
    <property type="molecule type" value="Genomic_DNA"/>
</dbReference>
<gene>
    <name evidence="3" type="ORF">HNR61_000616</name>
</gene>
<dbReference type="InterPro" id="IPR029063">
    <property type="entry name" value="SAM-dependent_MTases_sf"/>
</dbReference>
<dbReference type="Gene3D" id="3.40.50.150">
    <property type="entry name" value="Vaccinia Virus protein VP39"/>
    <property type="match status" value="1"/>
</dbReference>
<dbReference type="RefSeq" id="WP_182841539.1">
    <property type="nucleotide sequence ID" value="NZ_BAAALP010000008.1"/>
</dbReference>
<dbReference type="Proteomes" id="UP000572680">
    <property type="component" value="Unassembled WGS sequence"/>
</dbReference>
<dbReference type="SUPFAM" id="SSF53335">
    <property type="entry name" value="S-adenosyl-L-methionine-dependent methyltransferases"/>
    <property type="match status" value="1"/>
</dbReference>
<proteinExistence type="predicted"/>
<dbReference type="GO" id="GO:0032259">
    <property type="term" value="P:methylation"/>
    <property type="evidence" value="ECO:0007669"/>
    <property type="project" value="UniProtKB-KW"/>
</dbReference>
<protein>
    <submittedName>
        <fullName evidence="3">Putative O-methyltransferase YrrM</fullName>
    </submittedName>
</protein>
<evidence type="ECO:0000313" key="3">
    <source>
        <dbReference type="EMBL" id="MBA8949018.1"/>
    </source>
</evidence>
<sequence length="228" mass="24461">MTDTLTDGAAKLPMPADMLRAARAAKGFMPEDEGLALYDAALEYAARDLGPLLEVGTYCGKSAIYLGTAARHTGATVVTVDHHHGSEENQAGWEHHDPSLVDPLTGRMDTLPVFRKNIAAAGLEDHVVAIVGASRTVARFWNTSLSLLFIDGGHAAEHARADYEGWAHRVAVGGALVVHDVFPDPADGGQAPYEQIYLRAVDSGAFEERRVVGSLRVLERVNDGDPLR</sequence>
<keyword evidence="2 3" id="KW-0808">Transferase</keyword>